<dbReference type="Proteomes" id="UP000270094">
    <property type="component" value="Unassembled WGS sequence"/>
</dbReference>
<dbReference type="EMBL" id="UYYB01104480">
    <property type="protein sequence ID" value="VDM79248.1"/>
    <property type="molecule type" value="Genomic_DNA"/>
</dbReference>
<evidence type="ECO:0000313" key="2">
    <source>
        <dbReference type="EMBL" id="VDM79248.1"/>
    </source>
</evidence>
<keyword evidence="1" id="KW-0472">Membrane</keyword>
<gene>
    <name evidence="2" type="ORF">SVUK_LOCUS14246</name>
</gene>
<feature type="transmembrane region" description="Helical" evidence="1">
    <location>
        <begin position="368"/>
        <end position="386"/>
    </location>
</feature>
<keyword evidence="3" id="KW-1185">Reference proteome</keyword>
<name>A0A3P7LJ81_STRVU</name>
<sequence length="417" mass="45937">MSVVYERARRTAGLVVVGDRPTLTRCFQSHRLHYPMCTRIGRGFYRNDDGIKVWLEMTSICALSARSAAASDVGRERESREKHIGRLRLLERCRAPASSRARVSRSVSDGGDVPVPLATNRIINASFGNCPLSATELHSCIGQHRMRVSCVILPSSLSFLSVQLSPTNAKPVLSKVLALLTLIHYSTSNVAVNRMCLTTPLYWLGGQEVTNDAAKQVRRVPMLSSSLSPRNDDGSSPCLRAVNPRDDGIGALNDHWRCHSLTYEEVYPVGTLLARGAPRREPSPLLSVVSQSFAVEHFLSLARLSSVNEIVQKAARRAICYSTRPPPLSHCLSEPVADPVSAPRPAALSSLLARHLTPFYEPPRSERSLIAAASIGVILSGVVYFLHSSRSTIDVYAHERLWCHQPLKLWHQRPGCV</sequence>
<evidence type="ECO:0000313" key="3">
    <source>
        <dbReference type="Proteomes" id="UP000270094"/>
    </source>
</evidence>
<organism evidence="2 3">
    <name type="scientific">Strongylus vulgaris</name>
    <name type="common">Blood worm</name>
    <dbReference type="NCBI Taxonomy" id="40348"/>
    <lineage>
        <taxon>Eukaryota</taxon>
        <taxon>Metazoa</taxon>
        <taxon>Ecdysozoa</taxon>
        <taxon>Nematoda</taxon>
        <taxon>Chromadorea</taxon>
        <taxon>Rhabditida</taxon>
        <taxon>Rhabditina</taxon>
        <taxon>Rhabditomorpha</taxon>
        <taxon>Strongyloidea</taxon>
        <taxon>Strongylidae</taxon>
        <taxon>Strongylus</taxon>
    </lineage>
</organism>
<keyword evidence="1" id="KW-1133">Transmembrane helix</keyword>
<keyword evidence="1" id="KW-0812">Transmembrane</keyword>
<proteinExistence type="predicted"/>
<reference evidence="2 3" key="1">
    <citation type="submission" date="2018-11" db="EMBL/GenBank/DDBJ databases">
        <authorList>
            <consortium name="Pathogen Informatics"/>
        </authorList>
    </citation>
    <scope>NUCLEOTIDE SEQUENCE [LARGE SCALE GENOMIC DNA]</scope>
</reference>
<dbReference type="AlphaFoldDB" id="A0A3P7LJ81"/>
<evidence type="ECO:0000256" key="1">
    <source>
        <dbReference type="SAM" id="Phobius"/>
    </source>
</evidence>
<protein>
    <submittedName>
        <fullName evidence="2">Uncharacterized protein</fullName>
    </submittedName>
</protein>
<accession>A0A3P7LJ81</accession>